<evidence type="ECO:0000256" key="7">
    <source>
        <dbReference type="ARBA" id="ARBA00023295"/>
    </source>
</evidence>
<keyword evidence="4" id="KW-0677">Repeat</keyword>
<dbReference type="Proteomes" id="UP001162031">
    <property type="component" value="Unassembled WGS sequence"/>
</dbReference>
<dbReference type="InterPro" id="IPR000743">
    <property type="entry name" value="Glyco_hydro_28"/>
</dbReference>
<comment type="similarity">
    <text evidence="1 10">Belongs to the glycosyl hydrolase 28 family.</text>
</comment>
<feature type="chain" id="PRO_5043841307" description="endo-polygalacturonase" evidence="12">
    <location>
        <begin position="21"/>
        <end position="385"/>
    </location>
</feature>
<dbReference type="GO" id="GO:0045490">
    <property type="term" value="P:pectin catabolic process"/>
    <property type="evidence" value="ECO:0007669"/>
    <property type="project" value="TreeGrafter"/>
</dbReference>
<evidence type="ECO:0000256" key="5">
    <source>
        <dbReference type="ARBA" id="ARBA00022801"/>
    </source>
</evidence>
<evidence type="ECO:0000256" key="2">
    <source>
        <dbReference type="ARBA" id="ARBA00012736"/>
    </source>
</evidence>
<dbReference type="GO" id="GO:0004650">
    <property type="term" value="F:polygalacturonase activity"/>
    <property type="evidence" value="ECO:0007669"/>
    <property type="project" value="UniProtKB-EC"/>
</dbReference>
<feature type="compositionally biased region" description="Polar residues" evidence="11">
    <location>
        <begin position="39"/>
        <end position="55"/>
    </location>
</feature>
<dbReference type="EMBL" id="CANTFL010001204">
    <property type="protein sequence ID" value="CAI5733529.1"/>
    <property type="molecule type" value="Genomic_DNA"/>
</dbReference>
<dbReference type="GO" id="GO:0071555">
    <property type="term" value="P:cell wall organization"/>
    <property type="evidence" value="ECO:0007669"/>
    <property type="project" value="UniProtKB-KW"/>
</dbReference>
<evidence type="ECO:0000256" key="6">
    <source>
        <dbReference type="ARBA" id="ARBA00023157"/>
    </source>
</evidence>
<proteinExistence type="inferred from homology"/>
<dbReference type="SMART" id="SM00710">
    <property type="entry name" value="PbH1"/>
    <property type="match status" value="5"/>
</dbReference>
<dbReference type="InterPro" id="IPR050434">
    <property type="entry name" value="Glycosyl_hydrlase_28"/>
</dbReference>
<keyword evidence="14" id="KW-1185">Reference proteome</keyword>
<keyword evidence="7 10" id="KW-0326">Glycosidase</keyword>
<comment type="catalytic activity">
    <reaction evidence="9">
        <text>(1,4-alpha-D-galacturonosyl)n+m + H2O = (1,4-alpha-D-galacturonosyl)n + (1,4-alpha-D-galacturonosyl)m.</text>
        <dbReference type="EC" id="3.2.1.15"/>
    </reaction>
</comment>
<feature type="signal peptide" evidence="12">
    <location>
        <begin position="1"/>
        <end position="20"/>
    </location>
</feature>
<dbReference type="GO" id="GO:0005576">
    <property type="term" value="C:extracellular region"/>
    <property type="evidence" value="ECO:0007669"/>
    <property type="project" value="TreeGrafter"/>
</dbReference>
<evidence type="ECO:0000256" key="1">
    <source>
        <dbReference type="ARBA" id="ARBA00008834"/>
    </source>
</evidence>
<accession>A0AAV0U9S1</accession>
<evidence type="ECO:0000256" key="4">
    <source>
        <dbReference type="ARBA" id="ARBA00022737"/>
    </source>
</evidence>
<organism evidence="13 14">
    <name type="scientific">Hyaloperonospora brassicae</name>
    <name type="common">Brassica downy mildew</name>
    <name type="synonym">Peronospora brassicae</name>
    <dbReference type="NCBI Taxonomy" id="162125"/>
    <lineage>
        <taxon>Eukaryota</taxon>
        <taxon>Sar</taxon>
        <taxon>Stramenopiles</taxon>
        <taxon>Oomycota</taxon>
        <taxon>Peronosporomycetes</taxon>
        <taxon>Peronosporales</taxon>
        <taxon>Peronosporaceae</taxon>
        <taxon>Hyaloperonospora</taxon>
    </lineage>
</organism>
<evidence type="ECO:0000256" key="12">
    <source>
        <dbReference type="SAM" id="SignalP"/>
    </source>
</evidence>
<dbReference type="InterPro" id="IPR011050">
    <property type="entry name" value="Pectin_lyase_fold/virulence"/>
</dbReference>
<evidence type="ECO:0000256" key="8">
    <source>
        <dbReference type="ARBA" id="ARBA00023316"/>
    </source>
</evidence>
<dbReference type="EC" id="3.2.1.15" evidence="2"/>
<dbReference type="SUPFAM" id="SSF51126">
    <property type="entry name" value="Pectin lyase-like"/>
    <property type="match status" value="1"/>
</dbReference>
<protein>
    <recommendedName>
        <fullName evidence="2">endo-polygalacturonase</fullName>
        <ecNumber evidence="2">3.2.1.15</ecNumber>
    </recommendedName>
</protein>
<keyword evidence="8" id="KW-0961">Cell wall biogenesis/degradation</keyword>
<dbReference type="PANTHER" id="PTHR31884">
    <property type="entry name" value="POLYGALACTURONASE"/>
    <property type="match status" value="1"/>
</dbReference>
<evidence type="ECO:0000256" key="9">
    <source>
        <dbReference type="ARBA" id="ARBA00034074"/>
    </source>
</evidence>
<keyword evidence="6" id="KW-1015">Disulfide bond</keyword>
<gene>
    <name evidence="13" type="ORF">HBR001_LOCUS5872</name>
</gene>
<dbReference type="PANTHER" id="PTHR31884:SF1">
    <property type="entry name" value="POLYGALACTURONASE"/>
    <property type="match status" value="1"/>
</dbReference>
<evidence type="ECO:0000256" key="10">
    <source>
        <dbReference type="RuleBase" id="RU361169"/>
    </source>
</evidence>
<comment type="caution">
    <text evidence="13">The sequence shown here is derived from an EMBL/GenBank/DDBJ whole genome shotgun (WGS) entry which is preliminary data.</text>
</comment>
<dbReference type="InterPro" id="IPR006626">
    <property type="entry name" value="PbH1"/>
</dbReference>
<name>A0AAV0U9S1_HYABA</name>
<evidence type="ECO:0000256" key="3">
    <source>
        <dbReference type="ARBA" id="ARBA00022729"/>
    </source>
</evidence>
<keyword evidence="5 10" id="KW-0378">Hydrolase</keyword>
<dbReference type="Pfam" id="PF00295">
    <property type="entry name" value="Glyco_hydro_28"/>
    <property type="match status" value="1"/>
</dbReference>
<feature type="region of interest" description="Disordered" evidence="11">
    <location>
        <begin position="33"/>
        <end position="55"/>
    </location>
</feature>
<keyword evidence="3 12" id="KW-0732">Signal</keyword>
<evidence type="ECO:0000313" key="14">
    <source>
        <dbReference type="Proteomes" id="UP001162031"/>
    </source>
</evidence>
<dbReference type="AlphaFoldDB" id="A0AAV0U9S1"/>
<sequence length="385" mass="40666">MKLFPTALTALALAAVATDGSPNVRAAVANSKHMHNVDQESPLQEYQPSSSASSNGCNLTGTYKKGTDVSSCSSITIDSLSVPPGVMLDLTKTKRGAVIEFKGTTTFGQQKWNGPLVMVTGTDLTIKGPGILDGQGSWYWSQGASIVRPVFFRLQSVINSKVSGLKILNMPYRTFSVVTCKNTVISGLTIDSSAGDGIAENTDGFDLSKNEGVTITGNTIHNQDDCLAMQSSTNTVFSYNTCYNTHGISIGSLGGNAVDASTTVRGLTVEGNTIVNSDNGLRIKTLIGLKGLVTDVKYINNKVQNVRNAVSLHSNYHKGMGRYSGPPTSQVQITNIMISGLTGSAEKVYDIQVNPNVVSGWNFKAIDVSASMESTVEGMPNGMAA</sequence>
<evidence type="ECO:0000313" key="13">
    <source>
        <dbReference type="EMBL" id="CAI5733529.1"/>
    </source>
</evidence>
<evidence type="ECO:0000256" key="11">
    <source>
        <dbReference type="SAM" id="MobiDB-lite"/>
    </source>
</evidence>
<reference evidence="13" key="1">
    <citation type="submission" date="2022-12" db="EMBL/GenBank/DDBJ databases">
        <authorList>
            <person name="Webb A."/>
        </authorList>
    </citation>
    <scope>NUCLEOTIDE SEQUENCE</scope>
    <source>
        <strain evidence="13">Hp1</strain>
    </source>
</reference>
<dbReference type="Gene3D" id="2.160.20.10">
    <property type="entry name" value="Single-stranded right-handed beta-helix, Pectin lyase-like"/>
    <property type="match status" value="1"/>
</dbReference>
<dbReference type="InterPro" id="IPR012334">
    <property type="entry name" value="Pectin_lyas_fold"/>
</dbReference>